<dbReference type="GO" id="GO:0009190">
    <property type="term" value="P:cyclic nucleotide biosynthetic process"/>
    <property type="evidence" value="ECO:0007669"/>
    <property type="project" value="InterPro"/>
</dbReference>
<dbReference type="RefSeq" id="WP_076091279.1">
    <property type="nucleotide sequence ID" value="NZ_MTHD01000001.1"/>
</dbReference>
<dbReference type="Proteomes" id="UP000187526">
    <property type="component" value="Unassembled WGS sequence"/>
</dbReference>
<dbReference type="GO" id="GO:0004016">
    <property type="term" value="F:adenylate cyclase activity"/>
    <property type="evidence" value="ECO:0007669"/>
    <property type="project" value="UniProtKB-ARBA"/>
</dbReference>
<dbReference type="STRING" id="418702.BJN45_01235"/>
<dbReference type="PANTHER" id="PTHR43081">
    <property type="entry name" value="ADENYLATE CYCLASE, TERMINAL-DIFFERENTIATION SPECIFIC-RELATED"/>
    <property type="match status" value="1"/>
</dbReference>
<reference evidence="2 3" key="1">
    <citation type="submission" date="2016-10" db="EMBL/GenBank/DDBJ databases">
        <title>Alkaliphiles isolated from bioreactors.</title>
        <authorList>
            <person name="Salah Z."/>
            <person name="Rout S.P."/>
            <person name="Humphreys P.N."/>
        </authorList>
    </citation>
    <scope>NUCLEOTIDE SEQUENCE [LARGE SCALE GENOMIC DNA]</scope>
    <source>
        <strain evidence="2 3">ZS02</strain>
    </source>
</reference>
<organism evidence="2 3">
    <name type="scientific">Azonexus hydrophilus</name>
    <dbReference type="NCBI Taxonomy" id="418702"/>
    <lineage>
        <taxon>Bacteria</taxon>
        <taxon>Pseudomonadati</taxon>
        <taxon>Pseudomonadota</taxon>
        <taxon>Betaproteobacteria</taxon>
        <taxon>Rhodocyclales</taxon>
        <taxon>Azonexaceae</taxon>
        <taxon>Azonexus</taxon>
    </lineage>
</organism>
<feature type="domain" description="Guanylate cyclase" evidence="1">
    <location>
        <begin position="46"/>
        <end position="162"/>
    </location>
</feature>
<sequence>MAYTRNVGLSASEDRIEKLIAERLAPGADKGMIDARIWDLFGEEWAVMFTDLAGFSSGVASFGIIHFLQLIYESQRLLTPCIDAHDGILLKVEGDSLLIIFRNIGKAIECADAMQRVCEAYSVGREAEERIGLCVGLGFGRLLRIGDRDVYGSEVNAAAKLGEDIAKAGEVLVTDAVKVAAAGTYAFEPIAVVPPGTSAAFRMLR</sequence>
<evidence type="ECO:0000313" key="3">
    <source>
        <dbReference type="Proteomes" id="UP000187526"/>
    </source>
</evidence>
<dbReference type="AlphaFoldDB" id="A0A1R1IC31"/>
<dbReference type="SUPFAM" id="SSF55073">
    <property type="entry name" value="Nucleotide cyclase"/>
    <property type="match status" value="1"/>
</dbReference>
<dbReference type="Pfam" id="PF00211">
    <property type="entry name" value="Guanylate_cyc"/>
    <property type="match status" value="1"/>
</dbReference>
<dbReference type="OrthoDB" id="335689at2"/>
<dbReference type="InterPro" id="IPR050697">
    <property type="entry name" value="Adenylyl/Guanylyl_Cyclase_3/4"/>
</dbReference>
<dbReference type="InterPro" id="IPR029787">
    <property type="entry name" value="Nucleotide_cyclase"/>
</dbReference>
<protein>
    <submittedName>
        <fullName evidence="2">Adenylate cyclase</fullName>
    </submittedName>
</protein>
<dbReference type="InterPro" id="IPR001054">
    <property type="entry name" value="A/G_cyclase"/>
</dbReference>
<dbReference type="CDD" id="cd07302">
    <property type="entry name" value="CHD"/>
    <property type="match status" value="1"/>
</dbReference>
<dbReference type="PANTHER" id="PTHR43081:SF1">
    <property type="entry name" value="ADENYLATE CYCLASE, TERMINAL-DIFFERENTIATION SPECIFIC"/>
    <property type="match status" value="1"/>
</dbReference>
<evidence type="ECO:0000313" key="2">
    <source>
        <dbReference type="EMBL" id="OMG56281.1"/>
    </source>
</evidence>
<evidence type="ECO:0000259" key="1">
    <source>
        <dbReference type="PROSITE" id="PS50125"/>
    </source>
</evidence>
<accession>A0A1R1IC31</accession>
<comment type="caution">
    <text evidence="2">The sequence shown here is derived from an EMBL/GenBank/DDBJ whole genome shotgun (WGS) entry which is preliminary data.</text>
</comment>
<dbReference type="PROSITE" id="PS50125">
    <property type="entry name" value="GUANYLATE_CYCLASE_2"/>
    <property type="match status" value="1"/>
</dbReference>
<dbReference type="EMBL" id="MTHD01000001">
    <property type="protein sequence ID" value="OMG56281.1"/>
    <property type="molecule type" value="Genomic_DNA"/>
</dbReference>
<keyword evidence="3" id="KW-1185">Reference proteome</keyword>
<dbReference type="Gene3D" id="3.30.70.1230">
    <property type="entry name" value="Nucleotide cyclase"/>
    <property type="match status" value="1"/>
</dbReference>
<name>A0A1R1IC31_9RHOO</name>
<gene>
    <name evidence="2" type="ORF">BJN45_01235</name>
</gene>
<dbReference type="GO" id="GO:0035556">
    <property type="term" value="P:intracellular signal transduction"/>
    <property type="evidence" value="ECO:0007669"/>
    <property type="project" value="InterPro"/>
</dbReference>
<proteinExistence type="predicted"/>